<dbReference type="PANTHER" id="PTHR47053:SF1">
    <property type="entry name" value="MUREIN DD-ENDOPEPTIDASE MEPH-RELATED"/>
    <property type="match status" value="1"/>
</dbReference>
<keyword evidence="3" id="KW-0378">Hydrolase</keyword>
<keyword evidence="8" id="KW-1185">Reference proteome</keyword>
<evidence type="ECO:0000256" key="4">
    <source>
        <dbReference type="ARBA" id="ARBA00022807"/>
    </source>
</evidence>
<evidence type="ECO:0000256" key="3">
    <source>
        <dbReference type="ARBA" id="ARBA00022801"/>
    </source>
</evidence>
<dbReference type="GO" id="GO:0006508">
    <property type="term" value="P:proteolysis"/>
    <property type="evidence" value="ECO:0007669"/>
    <property type="project" value="UniProtKB-KW"/>
</dbReference>
<dbReference type="InterPro" id="IPR038765">
    <property type="entry name" value="Papain-like_cys_pep_sf"/>
</dbReference>
<dbReference type="RefSeq" id="WP_013294698.1">
    <property type="nucleotide sequence ID" value="NC_014394.1"/>
</dbReference>
<dbReference type="STRING" id="395494.Galf_2803"/>
<dbReference type="GO" id="GO:0008234">
    <property type="term" value="F:cysteine-type peptidase activity"/>
    <property type="evidence" value="ECO:0007669"/>
    <property type="project" value="UniProtKB-KW"/>
</dbReference>
<feature type="domain" description="NlpC/P60" evidence="6">
    <location>
        <begin position="35"/>
        <end position="159"/>
    </location>
</feature>
<dbReference type="OrthoDB" id="9807055at2"/>
<dbReference type="SUPFAM" id="SSF54001">
    <property type="entry name" value="Cysteine proteinases"/>
    <property type="match status" value="1"/>
</dbReference>
<organism evidence="7 8">
    <name type="scientific">Gallionella capsiferriformans (strain ES-2)</name>
    <name type="common">Gallionella ferruginea capsiferriformans (strain ES-2)</name>
    <dbReference type="NCBI Taxonomy" id="395494"/>
    <lineage>
        <taxon>Bacteria</taxon>
        <taxon>Pseudomonadati</taxon>
        <taxon>Pseudomonadota</taxon>
        <taxon>Betaproteobacteria</taxon>
        <taxon>Nitrosomonadales</taxon>
        <taxon>Gallionellaceae</taxon>
        <taxon>Gallionella</taxon>
    </lineage>
</organism>
<evidence type="ECO:0000259" key="6">
    <source>
        <dbReference type="PROSITE" id="PS51935"/>
    </source>
</evidence>
<proteinExistence type="inferred from homology"/>
<dbReference type="PROSITE" id="PS51935">
    <property type="entry name" value="NLPC_P60"/>
    <property type="match status" value="1"/>
</dbReference>
<dbReference type="Proteomes" id="UP000001235">
    <property type="component" value="Chromosome"/>
</dbReference>
<evidence type="ECO:0000256" key="5">
    <source>
        <dbReference type="SAM" id="SignalP"/>
    </source>
</evidence>
<gene>
    <name evidence="7" type="ordered locus">Galf_2803</name>
</gene>
<evidence type="ECO:0000256" key="1">
    <source>
        <dbReference type="ARBA" id="ARBA00007074"/>
    </source>
</evidence>
<dbReference type="EMBL" id="CP002159">
    <property type="protein sequence ID" value="ADL56796.1"/>
    <property type="molecule type" value="Genomic_DNA"/>
</dbReference>
<dbReference type="Gene3D" id="3.90.1720.10">
    <property type="entry name" value="endopeptidase domain like (from Nostoc punctiforme)"/>
    <property type="match status" value="1"/>
</dbReference>
<keyword evidence="5" id="KW-0732">Signal</keyword>
<dbReference type="MEROPS" id="C40.006"/>
<name>D9SDX4_GALCS</name>
<evidence type="ECO:0000313" key="7">
    <source>
        <dbReference type="EMBL" id="ADL56796.1"/>
    </source>
</evidence>
<feature type="signal peptide" evidence="5">
    <location>
        <begin position="1"/>
        <end position="20"/>
    </location>
</feature>
<dbReference type="KEGG" id="gca:Galf_2803"/>
<dbReference type="HOGENOM" id="CLU_016043_7_1_4"/>
<protein>
    <submittedName>
        <fullName evidence="7">NLP/P60 protein</fullName>
    </submittedName>
</protein>
<dbReference type="eggNOG" id="COG0791">
    <property type="taxonomic scope" value="Bacteria"/>
</dbReference>
<evidence type="ECO:0000313" key="8">
    <source>
        <dbReference type="Proteomes" id="UP000001235"/>
    </source>
</evidence>
<reference evidence="7 8" key="1">
    <citation type="submission" date="2010-08" db="EMBL/GenBank/DDBJ databases">
        <title>Complete sequence of Gallionella capsiferriformans ES-2.</title>
        <authorList>
            <consortium name="US DOE Joint Genome Institute"/>
            <person name="Lucas S."/>
            <person name="Copeland A."/>
            <person name="Lapidus A."/>
            <person name="Cheng J.-F."/>
            <person name="Bruce D."/>
            <person name="Goodwin L."/>
            <person name="Pitluck S."/>
            <person name="Chertkov O."/>
            <person name="Davenport K.W."/>
            <person name="Detter J.C."/>
            <person name="Han C."/>
            <person name="Tapia R."/>
            <person name="Land M."/>
            <person name="Hauser L."/>
            <person name="Chang Y.-J."/>
            <person name="Jeffries C."/>
            <person name="Kyrpides N."/>
            <person name="Ivanova N."/>
            <person name="Mikhailova N."/>
            <person name="Shelobolina E.S."/>
            <person name="Picardal F."/>
            <person name="Roden E."/>
            <person name="Emerson D."/>
            <person name="Woyke T."/>
        </authorList>
    </citation>
    <scope>NUCLEOTIDE SEQUENCE [LARGE SCALE GENOMIC DNA]</scope>
    <source>
        <strain evidence="7 8">ES-2</strain>
    </source>
</reference>
<dbReference type="InterPro" id="IPR051202">
    <property type="entry name" value="Peptidase_C40"/>
</dbReference>
<accession>D9SDX4</accession>
<dbReference type="PANTHER" id="PTHR47053">
    <property type="entry name" value="MUREIN DD-ENDOPEPTIDASE MEPH-RELATED"/>
    <property type="match status" value="1"/>
</dbReference>
<keyword evidence="2" id="KW-0645">Protease</keyword>
<feature type="chain" id="PRO_5003128150" evidence="5">
    <location>
        <begin position="21"/>
        <end position="166"/>
    </location>
</feature>
<keyword evidence="4" id="KW-0788">Thiol protease</keyword>
<dbReference type="Pfam" id="PF00877">
    <property type="entry name" value="NLPC_P60"/>
    <property type="match status" value="1"/>
</dbReference>
<comment type="similarity">
    <text evidence="1">Belongs to the peptidase C40 family.</text>
</comment>
<sequence length="166" mass="18334" precursor="true">MKLRTLLFVCTLLLCGLSVAADQENPPSEQPMTLSASVKNLLNYARNFEGILYKRGGNSPESGFDCSGFVRYVFSRAEDVIIPHSSVAISKLGDYIRRHDLHPGDLVFFSFTNTISHVGIYLGNDQFIHASSTQTGSVMVSSLNDNYWAKHFTLARRIPTSADAAK</sequence>
<dbReference type="InterPro" id="IPR000064">
    <property type="entry name" value="NLP_P60_dom"/>
</dbReference>
<dbReference type="AlphaFoldDB" id="D9SDX4"/>
<evidence type="ECO:0000256" key="2">
    <source>
        <dbReference type="ARBA" id="ARBA00022670"/>
    </source>
</evidence>